<organism evidence="1">
    <name type="scientific">Streptomyces sp. NBC_00148</name>
    <dbReference type="NCBI Taxonomy" id="2903626"/>
    <lineage>
        <taxon>Bacteria</taxon>
        <taxon>Bacillati</taxon>
        <taxon>Actinomycetota</taxon>
        <taxon>Actinomycetes</taxon>
        <taxon>Kitasatosporales</taxon>
        <taxon>Streptomycetaceae</taxon>
        <taxon>Streptomyces</taxon>
    </lineage>
</organism>
<reference evidence="1" key="1">
    <citation type="submission" date="2022-10" db="EMBL/GenBank/DDBJ databases">
        <title>The complete genomes of actinobacterial strains from the NBC collection.</title>
        <authorList>
            <person name="Joergensen T.S."/>
            <person name="Alvarez Arevalo M."/>
            <person name="Sterndorff E.B."/>
            <person name="Faurdal D."/>
            <person name="Vuksanovic O."/>
            <person name="Mourched A.-S."/>
            <person name="Charusanti P."/>
            <person name="Shaw S."/>
            <person name="Blin K."/>
            <person name="Weber T."/>
        </authorList>
    </citation>
    <scope>NUCLEOTIDE SEQUENCE</scope>
    <source>
        <strain evidence="1">NBC_00148</strain>
        <plasmid evidence="1">unnamed1</plasmid>
    </source>
</reference>
<dbReference type="RefSeq" id="WP_331718261.1">
    <property type="nucleotide sequence ID" value="NZ_CP108170.1"/>
</dbReference>
<name>A0AAU1M511_9ACTN</name>
<accession>A0AAU1M511</accession>
<evidence type="ECO:0000313" key="1">
    <source>
        <dbReference type="EMBL" id="WTQ78755.1"/>
    </source>
</evidence>
<proteinExistence type="predicted"/>
<evidence type="ECO:0008006" key="2">
    <source>
        <dbReference type="Google" id="ProtNLM"/>
    </source>
</evidence>
<protein>
    <recommendedName>
        <fullName evidence="2">DUF4145 domain-containing protein</fullName>
    </recommendedName>
</protein>
<dbReference type="AlphaFoldDB" id="A0AAU1M511"/>
<sequence>MAAALAAFTKGPEHYDFAVHHAGISAEHLLKAYLASLHPALIVEAKDFNSLLYATGQAAHASVPPSQMKTIGLVEAHARVLKILRKQMPIDQRALMPLANARNGVAHNGLHAVAEVQTVFSTCLRLVDPLLTELKVDPAIYWGPYRPLHDRLIAERAAAALIRLESKLARARADFIQRYGHLDKETRAAVLATVTPSSPGYIEHDEPATCPACDSQGWLGGATHVDEDKWAVIFTPYVFTCPVCELRIENEEFEYLDDLGDEVALAEAPEDFYVNWEPDEDLFRGR</sequence>
<keyword evidence="1" id="KW-0614">Plasmid</keyword>
<dbReference type="EMBL" id="CP108170">
    <property type="protein sequence ID" value="WTQ78755.1"/>
    <property type="molecule type" value="Genomic_DNA"/>
</dbReference>
<gene>
    <name evidence="1" type="ORF">OG222_37090</name>
</gene>
<geneLocation type="plasmid" evidence="1">
    <name>unnamed1</name>
</geneLocation>